<accession>A0A8J8WAH0</accession>
<reference evidence="1" key="1">
    <citation type="submission" date="2020-07" db="EMBL/GenBank/DDBJ databases">
        <title>The High-quality genome of the commercially important snow crab, Chionoecetes opilio.</title>
        <authorList>
            <person name="Jeong J.-H."/>
            <person name="Ryu S."/>
        </authorList>
    </citation>
    <scope>NUCLEOTIDE SEQUENCE</scope>
    <source>
        <strain evidence="1">MADBK_172401_WGS</strain>
        <tissue evidence="1">Digestive gland</tissue>
    </source>
</reference>
<proteinExistence type="predicted"/>
<evidence type="ECO:0000313" key="2">
    <source>
        <dbReference type="Proteomes" id="UP000770661"/>
    </source>
</evidence>
<comment type="caution">
    <text evidence="1">The sequence shown here is derived from an EMBL/GenBank/DDBJ whole genome shotgun (WGS) entry which is preliminary data.</text>
</comment>
<name>A0A8J8WAH0_CHIOP</name>
<dbReference type="AlphaFoldDB" id="A0A8J8WAH0"/>
<dbReference type="EMBL" id="JACEEZ010025783">
    <property type="protein sequence ID" value="KAG0697510.1"/>
    <property type="molecule type" value="Genomic_DNA"/>
</dbReference>
<evidence type="ECO:0000313" key="1">
    <source>
        <dbReference type="EMBL" id="KAG0697510.1"/>
    </source>
</evidence>
<gene>
    <name evidence="1" type="ORF">GWK47_002997</name>
</gene>
<protein>
    <submittedName>
        <fullName evidence="1">Uncharacterized protein</fullName>
    </submittedName>
</protein>
<sequence length="234" mass="25497">MALKEVNTTPFPLPLSAVKRLISRVCRSTWNNTLGDALRIASMGQYRSDFPQVVDKEKCPHFHSYRVVLRFQFLALNVATCDLPTLLAAAGVHPSRQHAVLRLTCAFLRKTVSALPLPPCVLRSQLLTLNVATLDLPTLLAAAGVHPSRQHAVIRLTCAFLRKTGGDSDDELCPSAAADDDDIVVEEQKSPAVDCQVVDELPVSGGLHRDMLGARRTAQQAEWLTGWLADGLAD</sequence>
<dbReference type="OrthoDB" id="6500128at2759"/>
<organism evidence="1 2">
    <name type="scientific">Chionoecetes opilio</name>
    <name type="common">Atlantic snow crab</name>
    <name type="synonym">Cancer opilio</name>
    <dbReference type="NCBI Taxonomy" id="41210"/>
    <lineage>
        <taxon>Eukaryota</taxon>
        <taxon>Metazoa</taxon>
        <taxon>Ecdysozoa</taxon>
        <taxon>Arthropoda</taxon>
        <taxon>Crustacea</taxon>
        <taxon>Multicrustacea</taxon>
        <taxon>Malacostraca</taxon>
        <taxon>Eumalacostraca</taxon>
        <taxon>Eucarida</taxon>
        <taxon>Decapoda</taxon>
        <taxon>Pleocyemata</taxon>
        <taxon>Brachyura</taxon>
        <taxon>Eubrachyura</taxon>
        <taxon>Majoidea</taxon>
        <taxon>Majidae</taxon>
        <taxon>Chionoecetes</taxon>
    </lineage>
</organism>
<dbReference type="Proteomes" id="UP000770661">
    <property type="component" value="Unassembled WGS sequence"/>
</dbReference>
<keyword evidence="2" id="KW-1185">Reference proteome</keyword>